<comment type="subcellular location">
    <subcellularLocation>
        <location evidence="1">Cell membrane</location>
        <topology evidence="1">Multi-pass membrane protein</topology>
    </subcellularLocation>
</comment>
<dbReference type="Pfam" id="PF07690">
    <property type="entry name" value="MFS_1"/>
    <property type="match status" value="1"/>
</dbReference>
<feature type="transmembrane region" description="Helical" evidence="7">
    <location>
        <begin position="155"/>
        <end position="178"/>
    </location>
</feature>
<dbReference type="AlphaFoldDB" id="A0A6L9XVE7"/>
<keyword evidence="10" id="KW-1185">Reference proteome</keyword>
<keyword evidence="6 7" id="KW-0472">Membrane</keyword>
<dbReference type="InterPro" id="IPR036259">
    <property type="entry name" value="MFS_trans_sf"/>
</dbReference>
<keyword evidence="3" id="KW-1003">Cell membrane</keyword>
<evidence type="ECO:0000313" key="9">
    <source>
        <dbReference type="EMBL" id="NEN05353.1"/>
    </source>
</evidence>
<sequence length="412" mass="42425">MAIATADDAGLPHARSQARHLTGFWLVTGAVVILQAFATLPTPLWPLYAQQDGLNSTLVTVAFGITVVGTVAGLVFFGHLSDRFGRRRIIVPALVVGLVAAVVMMVWPAYPGLLVGRFLTGLAVGLVASTATTYLSDLYRAARPSNALSRFPATVASIAVLGGLSLGPLVSGVIAQWFTAPLTTSYVIFIVAMSVGTVAVLLSPETVDRRALRKEETRRFRLRDGQRLAFIGASAVAFCSFGGFGVLLSLGSLIVQNELHVAAPVVWGFAAFVALGVSAVSQIALGGLSPRWMLGLGTGAAAVGFLVIIVGLFNPSLTLFLIGAGIAGAGLGLLFKSALAVAVTTADPASTAGVIAIFFTITYLGQGLPPVLLAIATSFVSPQVGLSAFAVVIVAVTLVAARLQVSALRKSS</sequence>
<dbReference type="PANTHER" id="PTHR23517:SF13">
    <property type="entry name" value="MAJOR FACILITATOR SUPERFAMILY MFS_1"/>
    <property type="match status" value="1"/>
</dbReference>
<evidence type="ECO:0000256" key="2">
    <source>
        <dbReference type="ARBA" id="ARBA00022448"/>
    </source>
</evidence>
<feature type="transmembrane region" description="Helical" evidence="7">
    <location>
        <begin position="386"/>
        <end position="405"/>
    </location>
</feature>
<dbReference type="RefSeq" id="WP_163288579.1">
    <property type="nucleotide sequence ID" value="NZ_JAAGWY010000001.1"/>
</dbReference>
<evidence type="ECO:0000256" key="3">
    <source>
        <dbReference type="ARBA" id="ARBA00022475"/>
    </source>
</evidence>
<keyword evidence="5 7" id="KW-1133">Transmembrane helix</keyword>
<feature type="transmembrane region" description="Helical" evidence="7">
    <location>
        <begin position="319"/>
        <end position="343"/>
    </location>
</feature>
<keyword evidence="2" id="KW-0813">Transport</keyword>
<feature type="transmembrane region" description="Helical" evidence="7">
    <location>
        <begin position="261"/>
        <end position="280"/>
    </location>
</feature>
<feature type="transmembrane region" description="Helical" evidence="7">
    <location>
        <begin position="228"/>
        <end position="255"/>
    </location>
</feature>
<feature type="transmembrane region" description="Helical" evidence="7">
    <location>
        <begin position="21"/>
        <end position="38"/>
    </location>
</feature>
<keyword evidence="4 7" id="KW-0812">Transmembrane</keyword>
<dbReference type="SUPFAM" id="SSF103473">
    <property type="entry name" value="MFS general substrate transporter"/>
    <property type="match status" value="1"/>
</dbReference>
<evidence type="ECO:0000256" key="6">
    <source>
        <dbReference type="ARBA" id="ARBA00023136"/>
    </source>
</evidence>
<comment type="caution">
    <text evidence="9">The sequence shown here is derived from an EMBL/GenBank/DDBJ whole genome shotgun (WGS) entry which is preliminary data.</text>
</comment>
<dbReference type="EMBL" id="JAAGWY010000001">
    <property type="protein sequence ID" value="NEN05353.1"/>
    <property type="molecule type" value="Genomic_DNA"/>
</dbReference>
<feature type="domain" description="Major facilitator superfamily (MFS) profile" evidence="8">
    <location>
        <begin position="22"/>
        <end position="412"/>
    </location>
</feature>
<dbReference type="Gene3D" id="1.20.1250.20">
    <property type="entry name" value="MFS general substrate transporter like domains"/>
    <property type="match status" value="1"/>
</dbReference>
<feature type="transmembrane region" description="Helical" evidence="7">
    <location>
        <begin position="355"/>
        <end position="380"/>
    </location>
</feature>
<dbReference type="PANTHER" id="PTHR23517">
    <property type="entry name" value="RESISTANCE PROTEIN MDTM, PUTATIVE-RELATED-RELATED"/>
    <property type="match status" value="1"/>
</dbReference>
<name>A0A6L9XVE7_9MICO</name>
<dbReference type="PROSITE" id="PS50850">
    <property type="entry name" value="MFS"/>
    <property type="match status" value="1"/>
</dbReference>
<feature type="transmembrane region" description="Helical" evidence="7">
    <location>
        <begin position="292"/>
        <end position="313"/>
    </location>
</feature>
<dbReference type="GO" id="GO:0005886">
    <property type="term" value="C:plasma membrane"/>
    <property type="evidence" value="ECO:0007669"/>
    <property type="project" value="UniProtKB-SubCell"/>
</dbReference>
<feature type="transmembrane region" description="Helical" evidence="7">
    <location>
        <begin position="89"/>
        <end position="110"/>
    </location>
</feature>
<evidence type="ECO:0000256" key="7">
    <source>
        <dbReference type="SAM" id="Phobius"/>
    </source>
</evidence>
<evidence type="ECO:0000256" key="5">
    <source>
        <dbReference type="ARBA" id="ARBA00022989"/>
    </source>
</evidence>
<accession>A0A6L9XVE7</accession>
<dbReference type="Proteomes" id="UP000474967">
    <property type="component" value="Unassembled WGS sequence"/>
</dbReference>
<organism evidence="9 10">
    <name type="scientific">Leifsonia tongyongensis</name>
    <dbReference type="NCBI Taxonomy" id="1268043"/>
    <lineage>
        <taxon>Bacteria</taxon>
        <taxon>Bacillati</taxon>
        <taxon>Actinomycetota</taxon>
        <taxon>Actinomycetes</taxon>
        <taxon>Micrococcales</taxon>
        <taxon>Microbacteriaceae</taxon>
        <taxon>Leifsonia</taxon>
    </lineage>
</organism>
<protein>
    <submittedName>
        <fullName evidence="9">MFS transporter</fullName>
    </submittedName>
</protein>
<dbReference type="InterPro" id="IPR020846">
    <property type="entry name" value="MFS_dom"/>
</dbReference>
<feature type="transmembrane region" description="Helical" evidence="7">
    <location>
        <begin position="116"/>
        <end position="135"/>
    </location>
</feature>
<dbReference type="InterPro" id="IPR050171">
    <property type="entry name" value="MFS_Transporters"/>
</dbReference>
<evidence type="ECO:0000256" key="1">
    <source>
        <dbReference type="ARBA" id="ARBA00004651"/>
    </source>
</evidence>
<evidence type="ECO:0000313" key="10">
    <source>
        <dbReference type="Proteomes" id="UP000474967"/>
    </source>
</evidence>
<feature type="transmembrane region" description="Helical" evidence="7">
    <location>
        <begin position="184"/>
        <end position="207"/>
    </location>
</feature>
<evidence type="ECO:0000259" key="8">
    <source>
        <dbReference type="PROSITE" id="PS50850"/>
    </source>
</evidence>
<evidence type="ECO:0000256" key="4">
    <source>
        <dbReference type="ARBA" id="ARBA00022692"/>
    </source>
</evidence>
<dbReference type="GO" id="GO:0022857">
    <property type="term" value="F:transmembrane transporter activity"/>
    <property type="evidence" value="ECO:0007669"/>
    <property type="project" value="InterPro"/>
</dbReference>
<proteinExistence type="predicted"/>
<feature type="transmembrane region" description="Helical" evidence="7">
    <location>
        <begin position="58"/>
        <end position="77"/>
    </location>
</feature>
<gene>
    <name evidence="9" type="ORF">G3T36_05660</name>
</gene>
<reference evidence="9 10" key="1">
    <citation type="journal article" date="2014" name="J. Microbiol.">
        <title>Diaminobutyricibacter tongyongensis gen. nov., sp. nov. and Homoserinibacter gongjuensis gen. nov., sp. nov. belong to the family Microbacteriaceae.</title>
        <authorList>
            <person name="Kim S.J."/>
            <person name="Ahn J.H."/>
            <person name="Weon H.Y."/>
            <person name="Hamada M."/>
            <person name="Suzuki K."/>
            <person name="Kwon S.W."/>
        </authorList>
    </citation>
    <scope>NUCLEOTIDE SEQUENCE [LARGE SCALE GENOMIC DNA]</scope>
    <source>
        <strain evidence="9 10">NBRC 108724</strain>
    </source>
</reference>
<dbReference type="InterPro" id="IPR011701">
    <property type="entry name" value="MFS"/>
</dbReference>